<keyword evidence="2" id="KW-0472">Membrane</keyword>
<proteinExistence type="predicted"/>
<dbReference type="EMBL" id="JAEHOE010000096">
    <property type="protein sequence ID" value="KAG2487500.1"/>
    <property type="molecule type" value="Genomic_DNA"/>
</dbReference>
<accession>A0A835XPY5</accession>
<dbReference type="Pfam" id="PF08294">
    <property type="entry name" value="TIM21"/>
    <property type="match status" value="1"/>
</dbReference>
<evidence type="ECO:0000313" key="3">
    <source>
        <dbReference type="EMBL" id="KAG2487500.1"/>
    </source>
</evidence>
<keyword evidence="2" id="KW-1133">Transmembrane helix</keyword>
<sequence>MASCSQESATVSALGPLRALATRDVPSWPSSLLAAAALAAPLAGGRRGAALARTLGSLAGPRTASSLATTPAGLARLQPSHQRLLPCLPGRAGLSTGTAAAAAAEGGVAAGGLRTPLGLPQLRAGAVRRMATQQGAQQAASAASAPAAAASAAAKLLRGGRLGQAVRLQAAAAWQHWAPAAYAAAALVSVYVVWRVMYGLTGLFISVNERLAQWGLMGMAVTLVAAAGAFLRWRAAVSPGAVYRQALVKVNTHPGVLEVMGAPLVGSEVRAYVVTGGGVYLSKSMRPKLRARRIQMMFPLSGPERRGLVSLEAKRKGGKYDWRLLAVDLGPELHAVLPSGGASSLPAGPPQRLGPLPPPPPHTRVFVIGDEAAYGRSGVLGELRSPFLQALNNSRSYEVEDELEDELDELKVPEPKGQALASAAARVRRAVAAAASMLGPQGAAAAAPAAAAAADGAKAAADTAAAADQAAKAAKAAQAGADKKDAAAAAAAKAEAAAGEAAAATKAAKGAAAAEGAAGGSWWGRMRTLVSGPEAKA</sequence>
<protein>
    <submittedName>
        <fullName evidence="3">Uncharacterized protein</fullName>
    </submittedName>
</protein>
<dbReference type="Proteomes" id="UP000612055">
    <property type="component" value="Unassembled WGS sequence"/>
</dbReference>
<evidence type="ECO:0000256" key="2">
    <source>
        <dbReference type="SAM" id="Phobius"/>
    </source>
</evidence>
<dbReference type="AlphaFoldDB" id="A0A835XPY5"/>
<dbReference type="PANTHER" id="PTHR36354:SF2">
    <property type="entry name" value="IMPORT INNER MEMBRANE TRANSLOCASE SUBUNIT"/>
    <property type="match status" value="1"/>
</dbReference>
<evidence type="ECO:0000256" key="1">
    <source>
        <dbReference type="SAM" id="MobiDB-lite"/>
    </source>
</evidence>
<comment type="caution">
    <text evidence="3">The sequence shown here is derived from an EMBL/GenBank/DDBJ whole genome shotgun (WGS) entry which is preliminary data.</text>
</comment>
<feature type="transmembrane region" description="Helical" evidence="2">
    <location>
        <begin position="211"/>
        <end position="231"/>
    </location>
</feature>
<keyword evidence="4" id="KW-1185">Reference proteome</keyword>
<organism evidence="3 4">
    <name type="scientific">Edaphochlamys debaryana</name>
    <dbReference type="NCBI Taxonomy" id="47281"/>
    <lineage>
        <taxon>Eukaryota</taxon>
        <taxon>Viridiplantae</taxon>
        <taxon>Chlorophyta</taxon>
        <taxon>core chlorophytes</taxon>
        <taxon>Chlorophyceae</taxon>
        <taxon>CS clade</taxon>
        <taxon>Chlamydomonadales</taxon>
        <taxon>Chlamydomonadales incertae sedis</taxon>
        <taxon>Edaphochlamys</taxon>
    </lineage>
</organism>
<feature type="transmembrane region" description="Helical" evidence="2">
    <location>
        <begin position="180"/>
        <end position="205"/>
    </location>
</feature>
<dbReference type="OrthoDB" id="2016421at2759"/>
<gene>
    <name evidence="3" type="ORF">HYH03_013919</name>
</gene>
<evidence type="ECO:0000313" key="4">
    <source>
        <dbReference type="Proteomes" id="UP000612055"/>
    </source>
</evidence>
<reference evidence="3" key="1">
    <citation type="journal article" date="2020" name="bioRxiv">
        <title>Comparative genomics of Chlamydomonas.</title>
        <authorList>
            <person name="Craig R.J."/>
            <person name="Hasan A.R."/>
            <person name="Ness R.W."/>
            <person name="Keightley P.D."/>
        </authorList>
    </citation>
    <scope>NUCLEOTIDE SEQUENCE</scope>
    <source>
        <strain evidence="3">CCAP 11/70</strain>
    </source>
</reference>
<keyword evidence="2" id="KW-0812">Transmembrane</keyword>
<name>A0A835XPY5_9CHLO</name>
<feature type="region of interest" description="Disordered" evidence="1">
    <location>
        <begin position="340"/>
        <end position="361"/>
    </location>
</feature>
<dbReference type="InterPro" id="IPR013261">
    <property type="entry name" value="Tim21"/>
</dbReference>
<dbReference type="PANTHER" id="PTHR36354">
    <property type="entry name" value="IMPORT INNER MEMBRANE TRANSLOCASE SUBUNIT"/>
    <property type="match status" value="1"/>
</dbReference>